<keyword evidence="3" id="KW-1185">Reference proteome</keyword>
<accession>D5BJ75</accession>
<feature type="region of interest" description="Disordered" evidence="1">
    <location>
        <begin position="1"/>
        <end position="34"/>
    </location>
</feature>
<feature type="compositionally biased region" description="Polar residues" evidence="1">
    <location>
        <begin position="20"/>
        <end position="34"/>
    </location>
</feature>
<sequence length="34" mass="3746">MMKIKSDVPLPIPRVGAKKMNNSGSPQPMTIHIQ</sequence>
<reference evidence="2 3" key="1">
    <citation type="journal article" date="2010" name="BMC Genomics">
        <title>The complete genome of Zunongwangia profunda SM-A87 reveals its adaptation to the deep-sea environment and ecological role in sedimentary organic nitrogen degradation.</title>
        <authorList>
            <person name="Qin Q.L."/>
            <person name="Zhang X.Y."/>
            <person name="Wang X.M."/>
            <person name="Liu G.M."/>
            <person name="Chen X.L."/>
            <person name="Xie B.B."/>
            <person name="Dang H.Y."/>
            <person name="Zhou B.C."/>
            <person name="Yu J."/>
            <person name="Zhang Y.Z."/>
        </authorList>
    </citation>
    <scope>NUCLEOTIDE SEQUENCE [LARGE SCALE GENOMIC DNA]</scope>
    <source>
        <strain evidence="3">DSM 18752 / CCTCC AB 206139 / SM-A87</strain>
    </source>
</reference>
<dbReference type="HOGENOM" id="CLU_3376881_0_0_10"/>
<dbReference type="AlphaFoldDB" id="D5BJ75"/>
<name>D5BJ75_ZUNPS</name>
<dbReference type="Proteomes" id="UP000001654">
    <property type="component" value="Chromosome"/>
</dbReference>
<proteinExistence type="predicted"/>
<organism evidence="2 3">
    <name type="scientific">Zunongwangia profunda (strain DSM 18752 / CCTCC AB 206139 / SM-A87)</name>
    <name type="common">Wangia profunda</name>
    <dbReference type="NCBI Taxonomy" id="655815"/>
    <lineage>
        <taxon>Bacteria</taxon>
        <taxon>Pseudomonadati</taxon>
        <taxon>Bacteroidota</taxon>
        <taxon>Flavobacteriia</taxon>
        <taxon>Flavobacteriales</taxon>
        <taxon>Flavobacteriaceae</taxon>
        <taxon>Zunongwangia</taxon>
    </lineage>
</organism>
<protein>
    <submittedName>
        <fullName evidence="2">Uncharacterized protein</fullName>
    </submittedName>
</protein>
<evidence type="ECO:0000256" key="1">
    <source>
        <dbReference type="SAM" id="MobiDB-lite"/>
    </source>
</evidence>
<evidence type="ECO:0000313" key="3">
    <source>
        <dbReference type="Proteomes" id="UP000001654"/>
    </source>
</evidence>
<dbReference type="STRING" id="655815.ZPR_3392"/>
<dbReference type="KEGG" id="zpr:ZPR_3392"/>
<evidence type="ECO:0000313" key="2">
    <source>
        <dbReference type="EMBL" id="ADF53708.1"/>
    </source>
</evidence>
<dbReference type="EMBL" id="CP001650">
    <property type="protein sequence ID" value="ADF53708.1"/>
    <property type="molecule type" value="Genomic_DNA"/>
</dbReference>
<gene>
    <name evidence="2" type="ordered locus">ZPR_3392</name>
</gene>